<dbReference type="OrthoDB" id="9807456at2"/>
<dbReference type="PANTHER" id="PTHR11067:SF9">
    <property type="entry name" value="INOSINE TRIPHOSPHATE PYROPHOSPHATASE"/>
    <property type="match status" value="1"/>
</dbReference>
<feature type="binding site" evidence="10">
    <location>
        <begin position="7"/>
        <end position="12"/>
    </location>
    <ligand>
        <name>substrate</name>
    </ligand>
</feature>
<dbReference type="NCBIfam" id="TIGR00042">
    <property type="entry name" value="RdgB/HAM1 family non-canonical purine NTP pyrophosphatase"/>
    <property type="match status" value="1"/>
</dbReference>
<dbReference type="GO" id="GO:0009117">
    <property type="term" value="P:nucleotide metabolic process"/>
    <property type="evidence" value="ECO:0007669"/>
    <property type="project" value="UniProtKB-KW"/>
</dbReference>
<dbReference type="PANTHER" id="PTHR11067">
    <property type="entry name" value="INOSINE TRIPHOSPHATE PYROPHOSPHATASE/HAM1 PROTEIN"/>
    <property type="match status" value="1"/>
</dbReference>
<feature type="binding site" evidence="10">
    <location>
        <position position="71"/>
    </location>
    <ligand>
        <name>substrate</name>
    </ligand>
</feature>
<dbReference type="AlphaFoldDB" id="A0A556PPV8"/>
<name>A0A556PPV8_9BACI</name>
<feature type="binding site" evidence="10">
    <location>
        <position position="70"/>
    </location>
    <ligand>
        <name>Mg(2+)</name>
        <dbReference type="ChEBI" id="CHEBI:18420"/>
    </ligand>
</feature>
<evidence type="ECO:0000256" key="9">
    <source>
        <dbReference type="ARBA" id="ARBA00052017"/>
    </source>
</evidence>
<keyword evidence="7 10" id="KW-0546">Nucleotide metabolism</keyword>
<accession>A0A556PPV8</accession>
<organism evidence="12 13">
    <name type="scientific">Allobacillus salarius</name>
    <dbReference type="NCBI Taxonomy" id="1955272"/>
    <lineage>
        <taxon>Bacteria</taxon>
        <taxon>Bacillati</taxon>
        <taxon>Bacillota</taxon>
        <taxon>Bacilli</taxon>
        <taxon>Bacillales</taxon>
        <taxon>Bacillaceae</taxon>
        <taxon>Allobacillus</taxon>
    </lineage>
</organism>
<comment type="subunit">
    <text evidence="2 10">Homodimer.</text>
</comment>
<dbReference type="RefSeq" id="WP_144088021.1">
    <property type="nucleotide sequence ID" value="NZ_VMHE01000004.1"/>
</dbReference>
<evidence type="ECO:0000313" key="12">
    <source>
        <dbReference type="EMBL" id="TSJ66414.1"/>
    </source>
</evidence>
<feature type="binding site" evidence="10">
    <location>
        <position position="176"/>
    </location>
    <ligand>
        <name>substrate</name>
    </ligand>
</feature>
<evidence type="ECO:0000256" key="7">
    <source>
        <dbReference type="ARBA" id="ARBA00023080"/>
    </source>
</evidence>
<evidence type="ECO:0000256" key="2">
    <source>
        <dbReference type="ARBA" id="ARBA00011738"/>
    </source>
</evidence>
<dbReference type="EC" id="3.6.1.66" evidence="10"/>
<evidence type="ECO:0000256" key="3">
    <source>
        <dbReference type="ARBA" id="ARBA00022723"/>
    </source>
</evidence>
<dbReference type="GO" id="GO:0017111">
    <property type="term" value="F:ribonucleoside triphosphate phosphatase activity"/>
    <property type="evidence" value="ECO:0007669"/>
    <property type="project" value="InterPro"/>
</dbReference>
<evidence type="ECO:0000256" key="4">
    <source>
        <dbReference type="ARBA" id="ARBA00022741"/>
    </source>
</evidence>
<dbReference type="GO" id="GO:0009146">
    <property type="term" value="P:purine nucleoside triphosphate catabolic process"/>
    <property type="evidence" value="ECO:0007669"/>
    <property type="project" value="UniProtKB-UniRule"/>
</dbReference>
<dbReference type="Gene3D" id="3.90.950.10">
    <property type="match status" value="1"/>
</dbReference>
<evidence type="ECO:0000313" key="13">
    <source>
        <dbReference type="Proteomes" id="UP000316425"/>
    </source>
</evidence>
<dbReference type="HAMAP" id="MF_01405">
    <property type="entry name" value="Non_canon_purine_NTPase"/>
    <property type="match status" value="1"/>
</dbReference>
<dbReference type="GO" id="GO:0046872">
    <property type="term" value="F:metal ion binding"/>
    <property type="evidence" value="ECO:0007669"/>
    <property type="project" value="UniProtKB-KW"/>
</dbReference>
<evidence type="ECO:0000256" key="5">
    <source>
        <dbReference type="ARBA" id="ARBA00022801"/>
    </source>
</evidence>
<dbReference type="FunFam" id="3.90.950.10:FF:000001">
    <property type="entry name" value="dITP/XTP pyrophosphatase"/>
    <property type="match status" value="1"/>
</dbReference>
<comment type="catalytic activity">
    <reaction evidence="10">
        <text>ITP + H2O = IMP + diphosphate + H(+)</text>
        <dbReference type="Rhea" id="RHEA:29399"/>
        <dbReference type="ChEBI" id="CHEBI:15377"/>
        <dbReference type="ChEBI" id="CHEBI:15378"/>
        <dbReference type="ChEBI" id="CHEBI:33019"/>
        <dbReference type="ChEBI" id="CHEBI:58053"/>
        <dbReference type="ChEBI" id="CHEBI:61402"/>
        <dbReference type="EC" id="3.6.1.66"/>
    </reaction>
</comment>
<keyword evidence="6 10" id="KW-0460">Magnesium</keyword>
<dbReference type="Proteomes" id="UP000316425">
    <property type="component" value="Unassembled WGS sequence"/>
</dbReference>
<sequence length="194" mass="21937">MIIYVASTNKGKLKEMKELFSGQGVEIKSLMEQFPEAEDVEETGTTFEENAKLKAETYSEKYNVPVLADDSGLEVYVLNREPGVYSARYAGEEKSDEANNDKLLNNLQDKKSEEREAAFVCVLAFARPGEKTLTTEGRCEGRILTERRGNQGFGYDPIFQPNGYEQSFGELGPEVKNKISHRKKALEQMLKYLK</sequence>
<protein>
    <recommendedName>
        <fullName evidence="10">dITP/XTP pyrophosphatase</fullName>
        <ecNumber evidence="10">3.6.1.66</ecNumber>
    </recommendedName>
    <alternativeName>
        <fullName evidence="10">Non-canonical purine NTP pyrophosphatase</fullName>
    </alternativeName>
    <alternativeName>
        <fullName evidence="10">Non-standard purine NTP pyrophosphatase</fullName>
    </alternativeName>
    <alternativeName>
        <fullName evidence="10">Nucleoside-triphosphate diphosphatase</fullName>
    </alternativeName>
    <alternativeName>
        <fullName evidence="10">Nucleoside-triphosphate pyrophosphatase</fullName>
        <shortName evidence="10">NTPase</shortName>
    </alternativeName>
</protein>
<dbReference type="NCBIfam" id="NF011397">
    <property type="entry name" value="PRK14822.1"/>
    <property type="match status" value="1"/>
</dbReference>
<evidence type="ECO:0000256" key="8">
    <source>
        <dbReference type="ARBA" id="ARBA00051875"/>
    </source>
</evidence>
<dbReference type="GO" id="GO:0036220">
    <property type="term" value="F:ITP diphosphatase activity"/>
    <property type="evidence" value="ECO:0007669"/>
    <property type="project" value="UniProtKB-UniRule"/>
</dbReference>
<keyword evidence="4 10" id="KW-0547">Nucleotide-binding</keyword>
<dbReference type="CDD" id="cd00515">
    <property type="entry name" value="HAM1"/>
    <property type="match status" value="1"/>
</dbReference>
<dbReference type="GO" id="GO:0036222">
    <property type="term" value="F:XTP diphosphatase activity"/>
    <property type="evidence" value="ECO:0007669"/>
    <property type="project" value="UniProtKB-UniRule"/>
</dbReference>
<dbReference type="GO" id="GO:0005829">
    <property type="term" value="C:cytosol"/>
    <property type="evidence" value="ECO:0007669"/>
    <property type="project" value="TreeGrafter"/>
</dbReference>
<evidence type="ECO:0000256" key="10">
    <source>
        <dbReference type="HAMAP-Rule" id="MF_01405"/>
    </source>
</evidence>
<dbReference type="Pfam" id="PF01725">
    <property type="entry name" value="Ham1p_like"/>
    <property type="match status" value="1"/>
</dbReference>
<evidence type="ECO:0000256" key="1">
    <source>
        <dbReference type="ARBA" id="ARBA00008023"/>
    </source>
</evidence>
<dbReference type="InterPro" id="IPR002637">
    <property type="entry name" value="RdgB/HAM1"/>
</dbReference>
<keyword evidence="13" id="KW-1185">Reference proteome</keyword>
<comment type="catalytic activity">
    <reaction evidence="8 10">
        <text>dITP + H2O = dIMP + diphosphate + H(+)</text>
        <dbReference type="Rhea" id="RHEA:28342"/>
        <dbReference type="ChEBI" id="CHEBI:15377"/>
        <dbReference type="ChEBI" id="CHEBI:15378"/>
        <dbReference type="ChEBI" id="CHEBI:33019"/>
        <dbReference type="ChEBI" id="CHEBI:61194"/>
        <dbReference type="ChEBI" id="CHEBI:61382"/>
        <dbReference type="EC" id="3.6.1.66"/>
    </reaction>
</comment>
<comment type="catalytic activity">
    <reaction evidence="9 10">
        <text>XTP + H2O = XMP + diphosphate + H(+)</text>
        <dbReference type="Rhea" id="RHEA:28610"/>
        <dbReference type="ChEBI" id="CHEBI:15377"/>
        <dbReference type="ChEBI" id="CHEBI:15378"/>
        <dbReference type="ChEBI" id="CHEBI:33019"/>
        <dbReference type="ChEBI" id="CHEBI:57464"/>
        <dbReference type="ChEBI" id="CHEBI:61314"/>
        <dbReference type="EC" id="3.6.1.66"/>
    </reaction>
</comment>
<feature type="active site" description="Proton acceptor" evidence="10">
    <location>
        <position position="70"/>
    </location>
</feature>
<keyword evidence="3 10" id="KW-0479">Metal-binding</keyword>
<keyword evidence="5 10" id="KW-0378">Hydrolase</keyword>
<comment type="cofactor">
    <cofactor evidence="10">
        <name>Mg(2+)</name>
        <dbReference type="ChEBI" id="CHEBI:18420"/>
    </cofactor>
    <text evidence="10">Binds 1 Mg(2+) ion per subunit.</text>
</comment>
<comment type="similarity">
    <text evidence="1 10 11">Belongs to the HAM1 NTPase family.</text>
</comment>
<dbReference type="SUPFAM" id="SSF52972">
    <property type="entry name" value="ITPase-like"/>
    <property type="match status" value="1"/>
</dbReference>
<feature type="binding site" evidence="10">
    <location>
        <begin position="181"/>
        <end position="182"/>
    </location>
    <ligand>
        <name>substrate</name>
    </ligand>
</feature>
<comment type="function">
    <text evidence="10">Pyrophosphatase that catalyzes the hydrolysis of nucleoside triphosphates to their monophosphate derivatives, with a high preference for the non-canonical purine nucleotides XTP (xanthosine triphosphate), dITP (deoxyinosine triphosphate) and ITP. Seems to function as a house-cleaning enzyme that removes non-canonical purine nucleotides from the nucleotide pool, thus preventing their incorporation into DNA/RNA and avoiding chromosomal lesions.</text>
</comment>
<dbReference type="InterPro" id="IPR029001">
    <property type="entry name" value="ITPase-like_fam"/>
</dbReference>
<evidence type="ECO:0000256" key="6">
    <source>
        <dbReference type="ARBA" id="ARBA00022842"/>
    </source>
</evidence>
<feature type="binding site" evidence="10">
    <location>
        <position position="41"/>
    </location>
    <ligand>
        <name>Mg(2+)</name>
        <dbReference type="ChEBI" id="CHEBI:18420"/>
    </ligand>
</feature>
<dbReference type="GO" id="GO:0000166">
    <property type="term" value="F:nucleotide binding"/>
    <property type="evidence" value="ECO:0007669"/>
    <property type="project" value="UniProtKB-KW"/>
</dbReference>
<proteinExistence type="inferred from homology"/>
<evidence type="ECO:0000256" key="11">
    <source>
        <dbReference type="RuleBase" id="RU003781"/>
    </source>
</evidence>
<dbReference type="InterPro" id="IPR020922">
    <property type="entry name" value="dITP/XTP_pyrophosphatase"/>
</dbReference>
<dbReference type="EMBL" id="VMHE01000004">
    <property type="protein sequence ID" value="TSJ66414.1"/>
    <property type="molecule type" value="Genomic_DNA"/>
</dbReference>
<comment type="caution">
    <text evidence="12">The sequence shown here is derived from an EMBL/GenBank/DDBJ whole genome shotgun (WGS) entry which is preliminary data.</text>
</comment>
<feature type="binding site" evidence="10">
    <location>
        <begin position="153"/>
        <end position="156"/>
    </location>
    <ligand>
        <name>substrate</name>
    </ligand>
</feature>
<gene>
    <name evidence="12" type="ORF">FPQ13_03935</name>
</gene>
<reference evidence="12 13" key="1">
    <citation type="submission" date="2019-07" db="EMBL/GenBank/DDBJ databases">
        <title>Allobacillus sp. nov. SKP isolated from shrimp paste of Euphausiacea.</title>
        <authorList>
            <person name="Kanchanasin P."/>
            <person name="Tanasupawat S."/>
            <person name="Shi W."/>
            <person name="Wu L."/>
            <person name="Ma J."/>
        </authorList>
    </citation>
    <scope>NUCLEOTIDE SEQUENCE [LARGE SCALE GENOMIC DNA]</scope>
    <source>
        <strain evidence="12 13">SKP4-8</strain>
    </source>
</reference>
<dbReference type="GO" id="GO:0035870">
    <property type="term" value="F:dITP diphosphatase activity"/>
    <property type="evidence" value="ECO:0007669"/>
    <property type="project" value="UniProtKB-UniRule"/>
</dbReference>